<dbReference type="PROSITE" id="PS50857">
    <property type="entry name" value="COX2_CUA"/>
    <property type="match status" value="1"/>
</dbReference>
<gene>
    <name evidence="19" type="ORF">ABID12_000166</name>
</gene>
<keyword evidence="4" id="KW-1003">Cell membrane</keyword>
<dbReference type="InterPro" id="IPR010514">
    <property type="entry name" value="COX_ARM"/>
</dbReference>
<dbReference type="Gene3D" id="2.60.40.420">
    <property type="entry name" value="Cupredoxins - blue copper proteins"/>
    <property type="match status" value="1"/>
</dbReference>
<dbReference type="InterPro" id="IPR045187">
    <property type="entry name" value="CcO_II"/>
</dbReference>
<evidence type="ECO:0000256" key="7">
    <source>
        <dbReference type="ARBA" id="ARBA00022729"/>
    </source>
</evidence>
<feature type="compositionally biased region" description="Basic and acidic residues" evidence="15">
    <location>
        <begin position="326"/>
        <end position="337"/>
    </location>
</feature>
<evidence type="ECO:0000256" key="8">
    <source>
        <dbReference type="ARBA" id="ARBA00022982"/>
    </source>
</evidence>
<dbReference type="InterPro" id="IPR002429">
    <property type="entry name" value="CcO_II-like_C"/>
</dbReference>
<keyword evidence="3" id="KW-0813">Transport</keyword>
<sequence length="369" mass="41001">MNFFKLLKPALLLPLALLLSGCQLILLDPAGWVANQERDLLIASTVLMLVIIVPVLVLAVYIPWRYRDSRKATDDYDPEFEHSSLFEAFIWGVPVLIIIALGALTWIYTHRLDPYRPLDHIAGEPLEIEAVSLDWKWLFIYPEQDMAVVNQLVIPTDRPVNLKLTSSSVMNTFSVPALAGMIYTMAGMETKLHLVAEEAGQYYGRSANYSGPGYAHMDFETFAVSEDEFDNWVNTVKTSSNTMSDETYLQLAKPTVADSVSYYNGVADNLFDKIVGLCVEPGKVCIGDMMMQDMMGGGGLQGVNTKDQYIYDEFPPGEGFDQHEFDEVLHANPDEPTKGPVNVKNPDQTVTNISGGDDASNASEPVRQQ</sequence>
<feature type="domain" description="Cytochrome oxidase subunit II transmembrane region profile" evidence="18">
    <location>
        <begin position="18"/>
        <end position="116"/>
    </location>
</feature>
<reference evidence="19 20" key="1">
    <citation type="submission" date="2024-06" db="EMBL/GenBank/DDBJ databases">
        <title>Genomic Encyclopedia of Type Strains, Phase IV (KMG-IV): sequencing the most valuable type-strain genomes for metagenomic binning, comparative biology and taxonomic classification.</title>
        <authorList>
            <person name="Goeker M."/>
        </authorList>
    </citation>
    <scope>NUCLEOTIDE SEQUENCE [LARGE SCALE GENOMIC DNA]</scope>
    <source>
        <strain evidence="19 20">DSM 28102</strain>
    </source>
</reference>
<dbReference type="Gene3D" id="1.10.287.90">
    <property type="match status" value="1"/>
</dbReference>
<keyword evidence="5" id="KW-0679">Respiratory chain</keyword>
<feature type="domain" description="Cytochrome oxidase subunit II copper A binding" evidence="17">
    <location>
        <begin position="123"/>
        <end position="235"/>
    </location>
</feature>
<keyword evidence="13" id="KW-0449">Lipoprotein</keyword>
<dbReference type="EMBL" id="JBEPLY010000001">
    <property type="protein sequence ID" value="MET3598245.1"/>
    <property type="molecule type" value="Genomic_DNA"/>
</dbReference>
<evidence type="ECO:0000256" key="14">
    <source>
        <dbReference type="ARBA" id="ARBA00030198"/>
    </source>
</evidence>
<evidence type="ECO:0000256" key="13">
    <source>
        <dbReference type="ARBA" id="ARBA00023288"/>
    </source>
</evidence>
<evidence type="ECO:0000313" key="19">
    <source>
        <dbReference type="EMBL" id="MET3598245.1"/>
    </source>
</evidence>
<evidence type="ECO:0000256" key="9">
    <source>
        <dbReference type="ARBA" id="ARBA00022989"/>
    </source>
</evidence>
<keyword evidence="20" id="KW-1185">Reference proteome</keyword>
<proteinExistence type="inferred from homology"/>
<keyword evidence="9 16" id="KW-1133">Transmembrane helix</keyword>
<dbReference type="RefSeq" id="WP_354432713.1">
    <property type="nucleotide sequence ID" value="NZ_JBEPLY010000001.1"/>
</dbReference>
<evidence type="ECO:0000256" key="3">
    <source>
        <dbReference type="ARBA" id="ARBA00022448"/>
    </source>
</evidence>
<keyword evidence="10 19" id="KW-0560">Oxidoreductase</keyword>
<evidence type="ECO:0000256" key="15">
    <source>
        <dbReference type="SAM" id="MobiDB-lite"/>
    </source>
</evidence>
<dbReference type="GO" id="GO:0016491">
    <property type="term" value="F:oxidoreductase activity"/>
    <property type="evidence" value="ECO:0007669"/>
    <property type="project" value="UniProtKB-KW"/>
</dbReference>
<evidence type="ECO:0000256" key="4">
    <source>
        <dbReference type="ARBA" id="ARBA00022475"/>
    </source>
</evidence>
<feature type="compositionally biased region" description="Polar residues" evidence="15">
    <location>
        <begin position="345"/>
        <end position="369"/>
    </location>
</feature>
<dbReference type="PROSITE" id="PS51257">
    <property type="entry name" value="PROKAR_LIPOPROTEIN"/>
    <property type="match status" value="1"/>
</dbReference>
<evidence type="ECO:0000256" key="6">
    <source>
        <dbReference type="ARBA" id="ARBA00022692"/>
    </source>
</evidence>
<dbReference type="InterPro" id="IPR008972">
    <property type="entry name" value="Cupredoxin"/>
</dbReference>
<dbReference type="InterPro" id="IPR036257">
    <property type="entry name" value="Cyt_c_oxidase_su2_TM_sf"/>
</dbReference>
<comment type="similarity">
    <text evidence="2">Belongs to the cytochrome c oxidase subunit 2 family.</text>
</comment>
<evidence type="ECO:0000256" key="1">
    <source>
        <dbReference type="ARBA" id="ARBA00004651"/>
    </source>
</evidence>
<comment type="subcellular location">
    <subcellularLocation>
        <location evidence="1">Cell membrane</location>
        <topology evidence="1">Multi-pass membrane protein</topology>
    </subcellularLocation>
</comment>
<evidence type="ECO:0000256" key="5">
    <source>
        <dbReference type="ARBA" id="ARBA00022660"/>
    </source>
</evidence>
<dbReference type="SUPFAM" id="SSF81464">
    <property type="entry name" value="Cytochrome c oxidase subunit II-like, transmembrane region"/>
    <property type="match status" value="1"/>
</dbReference>
<keyword evidence="8" id="KW-0249">Electron transport</keyword>
<keyword evidence="11 16" id="KW-0472">Membrane</keyword>
<evidence type="ECO:0000256" key="16">
    <source>
        <dbReference type="SAM" id="Phobius"/>
    </source>
</evidence>
<accession>A0ABV2I5Q0</accession>
<keyword evidence="7" id="KW-0732">Signal</keyword>
<name>A0ABV2I5Q0_9HYPH</name>
<dbReference type="Pfam" id="PF00116">
    <property type="entry name" value="COX2"/>
    <property type="match status" value="1"/>
</dbReference>
<dbReference type="InterPro" id="IPR006333">
    <property type="entry name" value="Cyt_o_ubiquinol_oxidase_su2"/>
</dbReference>
<feature type="region of interest" description="Disordered" evidence="15">
    <location>
        <begin position="326"/>
        <end position="369"/>
    </location>
</feature>
<dbReference type="InterPro" id="IPR034227">
    <property type="entry name" value="CuRO_UO_II"/>
</dbReference>
<evidence type="ECO:0000256" key="11">
    <source>
        <dbReference type="ARBA" id="ARBA00023136"/>
    </source>
</evidence>
<keyword evidence="12" id="KW-0564">Palmitate</keyword>
<organism evidence="19 20">
    <name type="scientific">Martelella mangrovi</name>
    <dbReference type="NCBI Taxonomy" id="1397477"/>
    <lineage>
        <taxon>Bacteria</taxon>
        <taxon>Pseudomonadati</taxon>
        <taxon>Pseudomonadota</taxon>
        <taxon>Alphaproteobacteria</taxon>
        <taxon>Hyphomicrobiales</taxon>
        <taxon>Aurantimonadaceae</taxon>
        <taxon>Martelella</taxon>
    </lineage>
</organism>
<dbReference type="SUPFAM" id="SSF49503">
    <property type="entry name" value="Cupredoxins"/>
    <property type="match status" value="1"/>
</dbReference>
<dbReference type="PROSITE" id="PS50999">
    <property type="entry name" value="COX2_TM"/>
    <property type="match status" value="1"/>
</dbReference>
<dbReference type="NCBIfam" id="TIGR01433">
    <property type="entry name" value="CyoA"/>
    <property type="match status" value="1"/>
</dbReference>
<evidence type="ECO:0000256" key="12">
    <source>
        <dbReference type="ARBA" id="ARBA00023139"/>
    </source>
</evidence>
<evidence type="ECO:0000259" key="17">
    <source>
        <dbReference type="PROSITE" id="PS50857"/>
    </source>
</evidence>
<protein>
    <recommendedName>
        <fullName evidence="14">Ubiquinol oxidase polypeptide II</fullName>
    </recommendedName>
</protein>
<feature type="transmembrane region" description="Helical" evidence="16">
    <location>
        <begin position="40"/>
        <end position="64"/>
    </location>
</feature>
<dbReference type="Pfam" id="PF06481">
    <property type="entry name" value="COX_ARM"/>
    <property type="match status" value="1"/>
</dbReference>
<evidence type="ECO:0000259" key="18">
    <source>
        <dbReference type="PROSITE" id="PS50999"/>
    </source>
</evidence>
<dbReference type="Proteomes" id="UP001549164">
    <property type="component" value="Unassembled WGS sequence"/>
</dbReference>
<feature type="transmembrane region" description="Helical" evidence="16">
    <location>
        <begin position="85"/>
        <end position="108"/>
    </location>
</feature>
<evidence type="ECO:0000256" key="2">
    <source>
        <dbReference type="ARBA" id="ARBA00007866"/>
    </source>
</evidence>
<dbReference type="PANTHER" id="PTHR22888">
    <property type="entry name" value="CYTOCHROME C OXIDASE, SUBUNIT II"/>
    <property type="match status" value="1"/>
</dbReference>
<keyword evidence="6 16" id="KW-0812">Transmembrane</keyword>
<evidence type="ECO:0000256" key="10">
    <source>
        <dbReference type="ARBA" id="ARBA00023002"/>
    </source>
</evidence>
<comment type="caution">
    <text evidence="19">The sequence shown here is derived from an EMBL/GenBank/DDBJ whole genome shotgun (WGS) entry which is preliminary data.</text>
</comment>
<dbReference type="InterPro" id="IPR011759">
    <property type="entry name" value="Cyt_c_oxidase_su2_TM_dom"/>
</dbReference>
<evidence type="ECO:0000313" key="20">
    <source>
        <dbReference type="Proteomes" id="UP001549164"/>
    </source>
</evidence>
<dbReference type="PANTHER" id="PTHR22888:SF18">
    <property type="entry name" value="CYTOCHROME BO(3) UBIQUINOL OXIDASE SUBUNIT 2"/>
    <property type="match status" value="1"/>
</dbReference>
<dbReference type="CDD" id="cd04212">
    <property type="entry name" value="CuRO_UO_II"/>
    <property type="match status" value="1"/>
</dbReference>